<dbReference type="RefSeq" id="WP_163180969.1">
    <property type="nucleotide sequence ID" value="NZ_JAAIWM010000007.1"/>
</dbReference>
<dbReference type="PANTHER" id="PTHR21621">
    <property type="entry name" value="RIBOSOMAL PROTEIN S6 MODIFICATION PROTEIN"/>
    <property type="match status" value="1"/>
</dbReference>
<gene>
    <name evidence="1" type="ORF">G4D63_16980</name>
</gene>
<name>A0A6M0QAL2_9BACI</name>
<dbReference type="PANTHER" id="PTHR21621:SF0">
    <property type="entry name" value="BETA-CITRYLGLUTAMATE SYNTHASE B-RELATED"/>
    <property type="match status" value="1"/>
</dbReference>
<dbReference type="GO" id="GO:0016879">
    <property type="term" value="F:ligase activity, forming carbon-nitrogen bonds"/>
    <property type="evidence" value="ECO:0007669"/>
    <property type="project" value="TreeGrafter"/>
</dbReference>
<comment type="caution">
    <text evidence="1">The sequence shown here is derived from an EMBL/GenBank/DDBJ whole genome shotgun (WGS) entry which is preliminary data.</text>
</comment>
<dbReference type="EMBL" id="JAAIWM010000007">
    <property type="protein sequence ID" value="NEY73431.1"/>
    <property type="molecule type" value="Genomic_DNA"/>
</dbReference>
<accession>A0A6M0QAL2</accession>
<reference evidence="1 2" key="1">
    <citation type="submission" date="2020-02" db="EMBL/GenBank/DDBJ databases">
        <title>Bacillus aquiflavi sp. nov., isolated from yellow water of strong flavor Chinese baijiu in Yibin region of China.</title>
        <authorList>
            <person name="Xie J."/>
        </authorList>
    </citation>
    <scope>NUCLEOTIDE SEQUENCE [LARGE SCALE GENOMIC DNA]</scope>
    <source>
        <strain evidence="1 2">SA4</strain>
    </source>
</reference>
<proteinExistence type="predicted"/>
<evidence type="ECO:0000313" key="2">
    <source>
        <dbReference type="Proteomes" id="UP000481043"/>
    </source>
</evidence>
<keyword evidence="2" id="KW-1185">Reference proteome</keyword>
<dbReference type="AlphaFoldDB" id="A0A6M0QAL2"/>
<sequence>MYTIHSCSNTVRTVKFPVHLLKDTEVPKDIQFGVSRIQVDVVISDEIEGNQITISNDVQQALELPLSCQYELRFKNGVLVIGPFIGILAEVTDKKLEPLLRSYTSFVKGYEKIGGAIMVFSLSGINEEDRRISGYLYDPSSKKWRTTTLPYPSSILSIIEASLTSDWSLFQSKMEHLLSVLGPRVFNFPHFSKWEMHNILSPKLSHSLPDTICYQDPVDVLDMVIKHGNVYVKPINGRLGRKIYRIIKAPQKIAVEYTYRKKNRIKYFTSNEKFLLFIKEQLIPKAYLIQEAIPLMIQGDRVIDFRMIMVKNELGKWENIGIFSRFGKKGSIVSNISSGGHTELAELTLQTIWKLSNEEINEVKRNMLHIANQSLQLLEEQGYHFGNIGFDLGLEANRKIYIIEINHQNPDPYIALFAKEKGLFYLTRFKNMMYAKKLAGF</sequence>
<protein>
    <submittedName>
        <fullName evidence="1">YheC/YheD family protein</fullName>
    </submittedName>
</protein>
<dbReference type="SUPFAM" id="SSF56059">
    <property type="entry name" value="Glutathione synthetase ATP-binding domain-like"/>
    <property type="match status" value="1"/>
</dbReference>
<dbReference type="InterPro" id="IPR026838">
    <property type="entry name" value="YheC/D"/>
</dbReference>
<evidence type="ECO:0000313" key="1">
    <source>
        <dbReference type="EMBL" id="NEY73431.1"/>
    </source>
</evidence>
<dbReference type="Proteomes" id="UP000481043">
    <property type="component" value="Unassembled WGS sequence"/>
</dbReference>
<dbReference type="Gene3D" id="3.30.470.20">
    <property type="entry name" value="ATP-grasp fold, B domain"/>
    <property type="match status" value="1"/>
</dbReference>
<dbReference type="Pfam" id="PF14398">
    <property type="entry name" value="ATPgrasp_YheCD"/>
    <property type="match status" value="1"/>
</dbReference>
<organism evidence="1 2">
    <name type="scientific">Bacillus mesophilus</name>
    <dbReference type="NCBI Taxonomy" id="1808955"/>
    <lineage>
        <taxon>Bacteria</taxon>
        <taxon>Bacillati</taxon>
        <taxon>Bacillota</taxon>
        <taxon>Bacilli</taxon>
        <taxon>Bacillales</taxon>
        <taxon>Bacillaceae</taxon>
        <taxon>Bacillus</taxon>
    </lineage>
</organism>
<dbReference type="GO" id="GO:0005737">
    <property type="term" value="C:cytoplasm"/>
    <property type="evidence" value="ECO:0007669"/>
    <property type="project" value="TreeGrafter"/>
</dbReference>